<keyword evidence="1 3" id="KW-0853">WD repeat</keyword>
<evidence type="ECO:0000256" key="3">
    <source>
        <dbReference type="PROSITE-ProRule" id="PRU00221"/>
    </source>
</evidence>
<gene>
    <name evidence="5" type="ORF">NSCI0253_LOCUS11109</name>
</gene>
<dbReference type="PROSITE" id="PS50294">
    <property type="entry name" value="WD_REPEATS_REGION"/>
    <property type="match status" value="2"/>
</dbReference>
<proteinExistence type="predicted"/>
<dbReference type="Gene3D" id="2.130.10.10">
    <property type="entry name" value="YVTN repeat-like/Quinoprotein amine dehydrogenase"/>
    <property type="match status" value="4"/>
</dbReference>
<feature type="compositionally biased region" description="Basic and acidic residues" evidence="4">
    <location>
        <begin position="970"/>
        <end position="987"/>
    </location>
</feature>
<dbReference type="GO" id="GO:0000028">
    <property type="term" value="P:ribosomal small subunit assembly"/>
    <property type="evidence" value="ECO:0007669"/>
    <property type="project" value="TreeGrafter"/>
</dbReference>
<accession>A0A7S0ZYH1</accession>
<evidence type="ECO:0000256" key="2">
    <source>
        <dbReference type="ARBA" id="ARBA00022737"/>
    </source>
</evidence>
<sequence length="1012" mass="109640">MYSYRFTNLLGATYKGGSVQFTPDGNALLSPVSNRVNVVDLVQGQSHTLAPENREDVSILALSPDGTLLLSIDHQGHALLLNFVRSAVLCRINFKTAVRCATWSPNSEFLAVTQGKRLGLWRAPTVRLGWQFVHHRTISGPLEDIIDVAWTPNSLFLAAASRDMSVRLFSVDPMDGFQPMVLAEHRSHVRSVFFSEDMHRLYSLSRDGVLVSLLYELESTDTGVIEEERPLFCRPGKWKLDAKAYCQQPQFQKVTRCSYDAGSRILAVGFSGGIFMLFELPGMETLQTLSLGTSSIDAVALGAKGDWLAIGSADAGQLLVWEWRSETYVLKQQGHLWGVQCAAFSPAGPRSLKHDKSWGANEDRADSAGSSLSGRLLATGGYDGKVKLFNSQSGLCFVTFAEHTAPVSALCFTPQGNAVISASKDGSVRAFDMLRYRNFRTFVSPDGLCQFAGVAVDGGGEIVAASAVGGNYSIYVWSIQTGNILDVLTGHTSFVQSMRFSTSASTPGQIVTGSWDGTLKVWDLYAGAGRGRSAETLQCPSSVLSVAHDPRGNDLCACSCLAGQVIFWNVSTGAEVGSIDGIRDIRRGRQFHERFAATNTRGVKLGKKNKTGSINNVNLNAHYSSIAYARSGQLLLCGSKNSPLVCLYDTQSFTLAARLTLTTNRSIGGVNVLLNSKNMTEAGVSWQEYDLTDSEAEDVDLERKRKRHRQETALPGVTVGEAKDSYTERELHVWDVAFSSDSQYFAAATTHGVFIYGADVGMGTPGGSATCPFGSDVARFTPQILTKRVSAPAILKALDHGDVSKAMILALALNDRVLLRKAYEAVPVKEVPIVVASIGAPLLPALIWFLSLELKPSGTPHFQFHMTWVAAIMDLHFLTLSELSAGKSRTATLESAVRANVPGLCLQLLVELTQRHAGMARTFSSNTYLLRYLSQQSTEAGSGDSKKPALVDLSNQKRKKSAGASLSVVKESEETVKELVEKAKEAGEPESSPLKRAKKARKGVKKTQNTPS</sequence>
<dbReference type="EMBL" id="HBFQ01015992">
    <property type="protein sequence ID" value="CAD8836761.1"/>
    <property type="molecule type" value="Transcribed_RNA"/>
</dbReference>
<evidence type="ECO:0000256" key="1">
    <source>
        <dbReference type="ARBA" id="ARBA00022574"/>
    </source>
</evidence>
<dbReference type="PANTHER" id="PTHR19858:SF0">
    <property type="entry name" value="PERIODIC TRYPTOPHAN PROTEIN 2 HOMOLOG"/>
    <property type="match status" value="1"/>
</dbReference>
<dbReference type="InterPro" id="IPR019775">
    <property type="entry name" value="WD40_repeat_CS"/>
</dbReference>
<dbReference type="InterPro" id="IPR027145">
    <property type="entry name" value="PWP2"/>
</dbReference>
<dbReference type="Pfam" id="PF00400">
    <property type="entry name" value="WD40"/>
    <property type="match status" value="3"/>
</dbReference>
<dbReference type="SUPFAM" id="SSF50978">
    <property type="entry name" value="WD40 repeat-like"/>
    <property type="match status" value="2"/>
</dbReference>
<feature type="compositionally biased region" description="Basic residues" evidence="4">
    <location>
        <begin position="995"/>
        <end position="1005"/>
    </location>
</feature>
<evidence type="ECO:0008006" key="6">
    <source>
        <dbReference type="Google" id="ProtNLM"/>
    </source>
</evidence>
<dbReference type="PANTHER" id="PTHR19858">
    <property type="entry name" value="WD40 REPEAT PROTEIN"/>
    <property type="match status" value="1"/>
</dbReference>
<dbReference type="PROSITE" id="PS50082">
    <property type="entry name" value="WD_REPEATS_2"/>
    <property type="match status" value="2"/>
</dbReference>
<dbReference type="InterPro" id="IPR036322">
    <property type="entry name" value="WD40_repeat_dom_sf"/>
</dbReference>
<keyword evidence="2" id="KW-0677">Repeat</keyword>
<dbReference type="CDD" id="cd00200">
    <property type="entry name" value="WD40"/>
    <property type="match status" value="1"/>
</dbReference>
<evidence type="ECO:0000256" key="4">
    <source>
        <dbReference type="SAM" id="MobiDB-lite"/>
    </source>
</evidence>
<dbReference type="GO" id="GO:0000462">
    <property type="term" value="P:maturation of SSU-rRNA from tricistronic rRNA transcript (SSU-rRNA, 5.8S rRNA, LSU-rRNA)"/>
    <property type="evidence" value="ECO:0007669"/>
    <property type="project" value="TreeGrafter"/>
</dbReference>
<dbReference type="AlphaFoldDB" id="A0A7S0ZYH1"/>
<dbReference type="InterPro" id="IPR001680">
    <property type="entry name" value="WD40_rpt"/>
</dbReference>
<dbReference type="GO" id="GO:0032040">
    <property type="term" value="C:small-subunit processome"/>
    <property type="evidence" value="ECO:0007669"/>
    <property type="project" value="TreeGrafter"/>
</dbReference>
<name>A0A7S0ZYH1_NOCSC</name>
<dbReference type="InterPro" id="IPR015943">
    <property type="entry name" value="WD40/YVTN_repeat-like_dom_sf"/>
</dbReference>
<dbReference type="SUPFAM" id="SSF50998">
    <property type="entry name" value="Quinoprotein alcohol dehydrogenase-like"/>
    <property type="match status" value="1"/>
</dbReference>
<feature type="region of interest" description="Disordered" evidence="4">
    <location>
        <begin position="939"/>
        <end position="1012"/>
    </location>
</feature>
<dbReference type="PROSITE" id="PS00678">
    <property type="entry name" value="WD_REPEATS_1"/>
    <property type="match status" value="1"/>
</dbReference>
<evidence type="ECO:0000313" key="5">
    <source>
        <dbReference type="EMBL" id="CAD8836761.1"/>
    </source>
</evidence>
<dbReference type="GO" id="GO:0034388">
    <property type="term" value="C:Pwp2p-containing subcomplex of 90S preribosome"/>
    <property type="evidence" value="ECO:0007669"/>
    <property type="project" value="TreeGrafter"/>
</dbReference>
<feature type="repeat" description="WD" evidence="3">
    <location>
        <begin position="400"/>
        <end position="441"/>
    </location>
</feature>
<reference evidence="5" key="1">
    <citation type="submission" date="2021-01" db="EMBL/GenBank/DDBJ databases">
        <authorList>
            <person name="Corre E."/>
            <person name="Pelletier E."/>
            <person name="Niang G."/>
            <person name="Scheremetjew M."/>
            <person name="Finn R."/>
            <person name="Kale V."/>
            <person name="Holt S."/>
            <person name="Cochrane G."/>
            <person name="Meng A."/>
            <person name="Brown T."/>
            <person name="Cohen L."/>
        </authorList>
    </citation>
    <scope>NUCLEOTIDE SEQUENCE</scope>
</reference>
<protein>
    <recommendedName>
        <fullName evidence="6">Small-subunit processome Utp12 domain-containing protein</fullName>
    </recommendedName>
</protein>
<feature type="repeat" description="WD" evidence="3">
    <location>
        <begin position="488"/>
        <end position="524"/>
    </location>
</feature>
<dbReference type="SMART" id="SM00320">
    <property type="entry name" value="WD40"/>
    <property type="match status" value="11"/>
</dbReference>
<organism evidence="5">
    <name type="scientific">Noctiluca scintillans</name>
    <name type="common">Sea sparkle</name>
    <name type="synonym">Red tide dinoflagellate</name>
    <dbReference type="NCBI Taxonomy" id="2966"/>
    <lineage>
        <taxon>Eukaryota</taxon>
        <taxon>Sar</taxon>
        <taxon>Alveolata</taxon>
        <taxon>Dinophyceae</taxon>
        <taxon>Noctilucales</taxon>
        <taxon>Noctilucaceae</taxon>
        <taxon>Noctiluca</taxon>
    </lineage>
</organism>
<dbReference type="InterPro" id="IPR011047">
    <property type="entry name" value="Quinoprotein_ADH-like_sf"/>
</dbReference>